<feature type="domain" description="Mur ligase N-terminal catalytic" evidence="10">
    <location>
        <begin position="23"/>
        <end position="80"/>
    </location>
</feature>
<keyword evidence="4 8" id="KW-0133">Cell shape</keyword>
<comment type="subcellular location">
    <subcellularLocation>
        <location evidence="8 9">Cytoplasm</location>
    </subcellularLocation>
</comment>
<keyword evidence="8 13" id="KW-0436">Ligase</keyword>
<evidence type="ECO:0000313" key="14">
    <source>
        <dbReference type="Proteomes" id="UP000824110"/>
    </source>
</evidence>
<dbReference type="GO" id="GO:0000287">
    <property type="term" value="F:magnesium ion binding"/>
    <property type="evidence" value="ECO:0007669"/>
    <property type="project" value="UniProtKB-UniRule"/>
</dbReference>
<dbReference type="Proteomes" id="UP000824110">
    <property type="component" value="Unassembled WGS sequence"/>
</dbReference>
<feature type="binding site" evidence="8">
    <location>
        <begin position="108"/>
        <end position="114"/>
    </location>
    <ligand>
        <name>ATP</name>
        <dbReference type="ChEBI" id="CHEBI:30616"/>
    </ligand>
</feature>
<feature type="domain" description="Mur ligase C-terminal" evidence="11">
    <location>
        <begin position="326"/>
        <end position="453"/>
    </location>
</feature>
<comment type="PTM">
    <text evidence="8">Carboxylation is probably crucial for Mg(2+) binding and, consequently, for the gamma-phosphate positioning of ATP.</text>
</comment>
<keyword evidence="3 8" id="KW-0132">Cell division</keyword>
<dbReference type="Pfam" id="PF08245">
    <property type="entry name" value="Mur_ligase_M"/>
    <property type="match status" value="1"/>
</dbReference>
<evidence type="ECO:0000259" key="12">
    <source>
        <dbReference type="Pfam" id="PF08245"/>
    </source>
</evidence>
<dbReference type="Gene3D" id="3.40.1190.10">
    <property type="entry name" value="Mur-like, catalytic domain"/>
    <property type="match status" value="1"/>
</dbReference>
<organism evidence="13 14">
    <name type="scientific">Candidatus Coproplasma excrementigallinarum</name>
    <dbReference type="NCBI Taxonomy" id="2840747"/>
    <lineage>
        <taxon>Bacteria</taxon>
        <taxon>Bacillati</taxon>
        <taxon>Bacillota</taxon>
        <taxon>Clostridia</taxon>
        <taxon>Eubacteriales</taxon>
        <taxon>Candidatus Coproplasma</taxon>
    </lineage>
</organism>
<keyword evidence="8" id="KW-0460">Magnesium</keyword>
<dbReference type="SUPFAM" id="SSF63418">
    <property type="entry name" value="MurE/MurF N-terminal domain"/>
    <property type="match status" value="1"/>
</dbReference>
<keyword evidence="5 8" id="KW-0573">Peptidoglycan synthesis</keyword>
<comment type="catalytic activity">
    <reaction evidence="8">
        <text>UDP-N-acetyl-alpha-D-muramoyl-L-alanyl-D-glutamate + meso-2,6-diaminopimelate + ATP = UDP-N-acetyl-alpha-D-muramoyl-L-alanyl-gamma-D-glutamyl-meso-2,6-diaminopimelate + ADP + phosphate + H(+)</text>
        <dbReference type="Rhea" id="RHEA:23676"/>
        <dbReference type="ChEBI" id="CHEBI:15378"/>
        <dbReference type="ChEBI" id="CHEBI:30616"/>
        <dbReference type="ChEBI" id="CHEBI:43474"/>
        <dbReference type="ChEBI" id="CHEBI:57791"/>
        <dbReference type="ChEBI" id="CHEBI:83900"/>
        <dbReference type="ChEBI" id="CHEBI:83905"/>
        <dbReference type="ChEBI" id="CHEBI:456216"/>
        <dbReference type="EC" id="6.3.2.13"/>
    </reaction>
</comment>
<accession>A0A9D1MIN2</accession>
<keyword evidence="6 8" id="KW-0131">Cell cycle</keyword>
<evidence type="ECO:0000256" key="9">
    <source>
        <dbReference type="RuleBase" id="RU004135"/>
    </source>
</evidence>
<evidence type="ECO:0000256" key="4">
    <source>
        <dbReference type="ARBA" id="ARBA00022960"/>
    </source>
</evidence>
<feature type="binding site" evidence="8">
    <location>
        <position position="451"/>
    </location>
    <ligand>
        <name>meso-2,6-diaminopimelate</name>
        <dbReference type="ChEBI" id="CHEBI:57791"/>
    </ligand>
</feature>
<evidence type="ECO:0000259" key="11">
    <source>
        <dbReference type="Pfam" id="PF02875"/>
    </source>
</evidence>
<evidence type="ECO:0000256" key="6">
    <source>
        <dbReference type="ARBA" id="ARBA00023306"/>
    </source>
</evidence>
<evidence type="ECO:0000256" key="1">
    <source>
        <dbReference type="ARBA" id="ARBA00004752"/>
    </source>
</evidence>
<dbReference type="Gene3D" id="3.90.190.20">
    <property type="entry name" value="Mur ligase, C-terminal domain"/>
    <property type="match status" value="1"/>
</dbReference>
<feature type="binding site" evidence="8">
    <location>
        <begin position="150"/>
        <end position="151"/>
    </location>
    <ligand>
        <name>UDP-N-acetyl-alpha-D-muramoyl-L-alanyl-D-glutamate</name>
        <dbReference type="ChEBI" id="CHEBI:83900"/>
    </ligand>
</feature>
<feature type="binding site" evidence="8">
    <location>
        <position position="30"/>
    </location>
    <ligand>
        <name>UDP-N-acetyl-alpha-D-muramoyl-L-alanyl-D-glutamate</name>
        <dbReference type="ChEBI" id="CHEBI:83900"/>
    </ligand>
</feature>
<name>A0A9D1MIN2_9FIRM</name>
<feature type="binding site" evidence="8">
    <location>
        <begin position="399"/>
        <end position="402"/>
    </location>
    <ligand>
        <name>meso-2,6-diaminopimelate</name>
        <dbReference type="ChEBI" id="CHEBI:57791"/>
    </ligand>
</feature>
<dbReference type="Pfam" id="PF01225">
    <property type="entry name" value="Mur_ligase"/>
    <property type="match status" value="1"/>
</dbReference>
<evidence type="ECO:0000256" key="3">
    <source>
        <dbReference type="ARBA" id="ARBA00022618"/>
    </source>
</evidence>
<feature type="short sequence motif" description="Meso-diaminopimelate recognition motif" evidence="8">
    <location>
        <begin position="399"/>
        <end position="402"/>
    </location>
</feature>
<comment type="caution">
    <text evidence="8">Lacks conserved residue(s) required for the propagation of feature annotation.</text>
</comment>
<dbReference type="InterPro" id="IPR013221">
    <property type="entry name" value="Mur_ligase_cen"/>
</dbReference>
<dbReference type="GO" id="GO:0008360">
    <property type="term" value="P:regulation of cell shape"/>
    <property type="evidence" value="ECO:0007669"/>
    <property type="project" value="UniProtKB-KW"/>
</dbReference>
<dbReference type="InterPro" id="IPR004101">
    <property type="entry name" value="Mur_ligase_C"/>
</dbReference>
<dbReference type="GO" id="GO:0005737">
    <property type="term" value="C:cytoplasm"/>
    <property type="evidence" value="ECO:0007669"/>
    <property type="project" value="UniProtKB-SubCell"/>
</dbReference>
<dbReference type="NCBIfam" id="NF001126">
    <property type="entry name" value="PRK00139.1-4"/>
    <property type="match status" value="1"/>
</dbReference>
<evidence type="ECO:0000256" key="2">
    <source>
        <dbReference type="ARBA" id="ARBA00005898"/>
    </source>
</evidence>
<dbReference type="GO" id="GO:0009252">
    <property type="term" value="P:peptidoglycan biosynthetic process"/>
    <property type="evidence" value="ECO:0007669"/>
    <property type="project" value="UniProtKB-UniRule"/>
</dbReference>
<dbReference type="InterPro" id="IPR036565">
    <property type="entry name" value="Mur-like_cat_sf"/>
</dbReference>
<feature type="binding site" evidence="8">
    <location>
        <position position="177"/>
    </location>
    <ligand>
        <name>UDP-N-acetyl-alpha-D-muramoyl-L-alanyl-D-glutamate</name>
        <dbReference type="ChEBI" id="CHEBI:83900"/>
    </ligand>
</feature>
<comment type="function">
    <text evidence="8">Catalyzes the addition of meso-diaminopimelic acid to the nucleotide precursor UDP-N-acetylmuramoyl-L-alanyl-D-glutamate (UMAG) in the biosynthesis of bacterial cell-wall peptidoglycan.</text>
</comment>
<dbReference type="GO" id="GO:0005524">
    <property type="term" value="F:ATP binding"/>
    <property type="evidence" value="ECO:0007669"/>
    <property type="project" value="UniProtKB-UniRule"/>
</dbReference>
<keyword evidence="8" id="KW-0963">Cytoplasm</keyword>
<dbReference type="EMBL" id="DVNE01000009">
    <property type="protein sequence ID" value="HIU61180.1"/>
    <property type="molecule type" value="Genomic_DNA"/>
</dbReference>
<dbReference type="GO" id="GO:0051301">
    <property type="term" value="P:cell division"/>
    <property type="evidence" value="ECO:0007669"/>
    <property type="project" value="UniProtKB-KW"/>
</dbReference>
<dbReference type="EC" id="6.3.2.13" evidence="8"/>
<dbReference type="HAMAP" id="MF_00208">
    <property type="entry name" value="MurE"/>
    <property type="match status" value="1"/>
</dbReference>
<feature type="modified residue" description="N6-carboxylysine" evidence="8">
    <location>
        <position position="217"/>
    </location>
</feature>
<feature type="binding site" evidence="8">
    <location>
        <position position="375"/>
    </location>
    <ligand>
        <name>meso-2,6-diaminopimelate</name>
        <dbReference type="ChEBI" id="CHEBI:57791"/>
    </ligand>
</feature>
<keyword evidence="8" id="KW-0547">Nucleotide-binding</keyword>
<dbReference type="PANTHER" id="PTHR23135">
    <property type="entry name" value="MUR LIGASE FAMILY MEMBER"/>
    <property type="match status" value="1"/>
</dbReference>
<dbReference type="AlphaFoldDB" id="A0A9D1MIN2"/>
<keyword evidence="7 8" id="KW-0961">Cell wall biogenesis/degradation</keyword>
<gene>
    <name evidence="8" type="primary">murE</name>
    <name evidence="13" type="ORF">IAB69_00830</name>
</gene>
<reference evidence="13" key="2">
    <citation type="journal article" date="2021" name="PeerJ">
        <title>Extensive microbial diversity within the chicken gut microbiome revealed by metagenomics and culture.</title>
        <authorList>
            <person name="Gilroy R."/>
            <person name="Ravi A."/>
            <person name="Getino M."/>
            <person name="Pursley I."/>
            <person name="Horton D.L."/>
            <person name="Alikhan N.F."/>
            <person name="Baker D."/>
            <person name="Gharbi K."/>
            <person name="Hall N."/>
            <person name="Watson M."/>
            <person name="Adriaenssens E.M."/>
            <person name="Foster-Nyarko E."/>
            <person name="Jarju S."/>
            <person name="Secka A."/>
            <person name="Antonio M."/>
            <person name="Oren A."/>
            <person name="Chaudhuri R.R."/>
            <person name="La Ragione R."/>
            <person name="Hildebrand F."/>
            <person name="Pallen M.J."/>
        </authorList>
    </citation>
    <scope>NUCLEOTIDE SEQUENCE</scope>
    <source>
        <strain evidence="13">CHK195-12923</strain>
    </source>
</reference>
<evidence type="ECO:0000256" key="5">
    <source>
        <dbReference type="ARBA" id="ARBA00022984"/>
    </source>
</evidence>
<dbReference type="SUPFAM" id="SSF53244">
    <property type="entry name" value="MurD-like peptide ligases, peptide-binding domain"/>
    <property type="match status" value="1"/>
</dbReference>
<keyword evidence="8" id="KW-0067">ATP-binding</keyword>
<comment type="similarity">
    <text evidence="2 8">Belongs to the MurCDEF family. MurE subfamily.</text>
</comment>
<feature type="binding site" evidence="8">
    <location>
        <position position="455"/>
    </location>
    <ligand>
        <name>meso-2,6-diaminopimelate</name>
        <dbReference type="ChEBI" id="CHEBI:57791"/>
    </ligand>
</feature>
<dbReference type="NCBIfam" id="TIGR01085">
    <property type="entry name" value="murE"/>
    <property type="match status" value="1"/>
</dbReference>
<evidence type="ECO:0000256" key="8">
    <source>
        <dbReference type="HAMAP-Rule" id="MF_00208"/>
    </source>
</evidence>
<sequence length="478" mass="51611">MKLYEIAASVNALAVQGDMSVEVTGLCAESHKVKKGDLFFCYKGERFNSHSCAAQVAASGAVALVCEKKLNCPLPQIIVGDGREAMTAAARAFYGFSDKKLKIVAVTGTNGKTTTTYMLNSIFGAAGLSAGVIGTLGISFAGRFISPELTTPDPIYLHSVFKDMADCGVKYVFMEVSAHALKFNKIAGITFEAGIFTNCTQDHLDFFQNMKEYAECKKSLFRGGKCRFSVINSDDPVGREITAFAPSPVTYGLKNPADVFAVDIEERIDGVSFVLNLFDELYEINLQMPALHNVSNAMAAAACAKVMGVPTEKIAEGLEGLCSVPGRLECVGSYNGAYIFVDFAHTPDGLEKSLASLKKLCKGKLYCLFGCGGNRDSTKRPLMGKVAAEYADFCIITSDNPRYEDPYDIISQIEEGLRPSGKAYVTVTDRQTATEYAVRLLKEGDILLVAGKGGENYQEVMGIKHSYSDNTVIKNIIG</sequence>
<dbReference type="PANTHER" id="PTHR23135:SF4">
    <property type="entry name" value="UDP-N-ACETYLMURAMOYL-L-ALANYL-D-GLUTAMATE--2,6-DIAMINOPIMELATE LIGASE MURE HOMOLOG, CHLOROPLASTIC"/>
    <property type="match status" value="1"/>
</dbReference>
<proteinExistence type="inferred from homology"/>
<comment type="pathway">
    <text evidence="1 8 9">Cell wall biogenesis; peptidoglycan biosynthesis.</text>
</comment>
<dbReference type="InterPro" id="IPR005761">
    <property type="entry name" value="UDP-N-AcMur-Glu-dNH2Pim_ligase"/>
</dbReference>
<dbReference type="GO" id="GO:0071555">
    <property type="term" value="P:cell wall organization"/>
    <property type="evidence" value="ECO:0007669"/>
    <property type="project" value="UniProtKB-KW"/>
</dbReference>
<dbReference type="InterPro" id="IPR000713">
    <property type="entry name" value="Mur_ligase_N"/>
</dbReference>
<feature type="domain" description="Mur ligase central" evidence="12">
    <location>
        <begin position="106"/>
        <end position="304"/>
    </location>
</feature>
<evidence type="ECO:0000313" key="13">
    <source>
        <dbReference type="EMBL" id="HIU61180.1"/>
    </source>
</evidence>
<dbReference type="GO" id="GO:0008765">
    <property type="term" value="F:UDP-N-acetylmuramoylalanyl-D-glutamate-2,6-diaminopimelate ligase activity"/>
    <property type="evidence" value="ECO:0007669"/>
    <property type="project" value="UniProtKB-UniRule"/>
</dbReference>
<dbReference type="SUPFAM" id="SSF53623">
    <property type="entry name" value="MurD-like peptide ligases, catalytic domain"/>
    <property type="match status" value="1"/>
</dbReference>
<reference evidence="13" key="1">
    <citation type="submission" date="2020-10" db="EMBL/GenBank/DDBJ databases">
        <authorList>
            <person name="Gilroy R."/>
        </authorList>
    </citation>
    <scope>NUCLEOTIDE SEQUENCE</scope>
    <source>
        <strain evidence="13">CHK195-12923</strain>
    </source>
</reference>
<protein>
    <recommendedName>
        <fullName evidence="8">UDP-N-acetylmuramoyl-L-alanyl-D-glutamate--2,6-diaminopimelate ligase</fullName>
        <ecNumber evidence="8">6.3.2.13</ecNumber>
    </recommendedName>
    <alternativeName>
        <fullName evidence="8">Meso-A2pm-adding enzyme</fullName>
    </alternativeName>
    <alternativeName>
        <fullName evidence="8">Meso-diaminopimelate-adding enzyme</fullName>
    </alternativeName>
    <alternativeName>
        <fullName evidence="8">UDP-MurNAc-L-Ala-D-Glu:meso-diaminopimelate ligase</fullName>
    </alternativeName>
    <alternativeName>
        <fullName evidence="8">UDP-MurNAc-tripeptide synthetase</fullName>
    </alternativeName>
    <alternativeName>
        <fullName evidence="8">UDP-N-acetylmuramyl-tripeptide synthetase</fullName>
    </alternativeName>
</protein>
<dbReference type="Pfam" id="PF02875">
    <property type="entry name" value="Mur_ligase_C"/>
    <property type="match status" value="1"/>
</dbReference>
<dbReference type="Gene3D" id="3.40.1390.10">
    <property type="entry name" value="MurE/MurF, N-terminal domain"/>
    <property type="match status" value="1"/>
</dbReference>
<evidence type="ECO:0000256" key="7">
    <source>
        <dbReference type="ARBA" id="ARBA00023316"/>
    </source>
</evidence>
<evidence type="ECO:0000259" key="10">
    <source>
        <dbReference type="Pfam" id="PF01225"/>
    </source>
</evidence>
<dbReference type="InterPro" id="IPR035911">
    <property type="entry name" value="MurE/MurF_N"/>
</dbReference>
<comment type="cofactor">
    <cofactor evidence="8">
        <name>Mg(2+)</name>
        <dbReference type="ChEBI" id="CHEBI:18420"/>
    </cofactor>
</comment>
<dbReference type="InterPro" id="IPR036615">
    <property type="entry name" value="Mur_ligase_C_dom_sf"/>
</dbReference>
<comment type="caution">
    <text evidence="13">The sequence shown here is derived from an EMBL/GenBank/DDBJ whole genome shotgun (WGS) entry which is preliminary data.</text>
</comment>